<reference evidence="1" key="1">
    <citation type="submission" date="2022-11" db="EMBL/GenBank/DDBJ databases">
        <authorList>
            <person name="Petersen C."/>
        </authorList>
    </citation>
    <scope>NUCLEOTIDE SEQUENCE</scope>
    <source>
        <strain evidence="1">IBT 21917</strain>
    </source>
</reference>
<sequence length="142" mass="16250">MVEPPYWLTNKGVDEIDVGEYDKLRKELLTIINTEETEKPRNPSKYTGREPLRLPEAWTIGTFWYSLALSSPTGLFSLFYDHIQPLLSKNGSEEIGEIMPFYWGRDVGKFVATKLADKKKYDRELQQAFAASSSDGDLSDHI</sequence>
<dbReference type="AlphaFoldDB" id="A0A9W9HRE5"/>
<reference evidence="1" key="2">
    <citation type="journal article" date="2023" name="IMA Fungus">
        <title>Comparative genomic study of the Penicillium genus elucidates a diverse pangenome and 15 lateral gene transfer events.</title>
        <authorList>
            <person name="Petersen C."/>
            <person name="Sorensen T."/>
            <person name="Nielsen M.R."/>
            <person name="Sondergaard T.E."/>
            <person name="Sorensen J.L."/>
            <person name="Fitzpatrick D.A."/>
            <person name="Frisvad J.C."/>
            <person name="Nielsen K.L."/>
        </authorList>
    </citation>
    <scope>NUCLEOTIDE SEQUENCE</scope>
    <source>
        <strain evidence="1">IBT 21917</strain>
    </source>
</reference>
<proteinExistence type="predicted"/>
<keyword evidence="2" id="KW-1185">Reference proteome</keyword>
<protein>
    <submittedName>
        <fullName evidence="1">Uncharacterized protein</fullName>
    </submittedName>
</protein>
<comment type="caution">
    <text evidence="1">The sequence shown here is derived from an EMBL/GenBank/DDBJ whole genome shotgun (WGS) entry which is preliminary data.</text>
</comment>
<name>A0A9W9HRE5_9EURO</name>
<accession>A0A9W9HRE5</accession>
<evidence type="ECO:0000313" key="2">
    <source>
        <dbReference type="Proteomes" id="UP001146351"/>
    </source>
</evidence>
<organism evidence="1 2">
    <name type="scientific">Penicillium capsulatum</name>
    <dbReference type="NCBI Taxonomy" id="69766"/>
    <lineage>
        <taxon>Eukaryota</taxon>
        <taxon>Fungi</taxon>
        <taxon>Dikarya</taxon>
        <taxon>Ascomycota</taxon>
        <taxon>Pezizomycotina</taxon>
        <taxon>Eurotiomycetes</taxon>
        <taxon>Eurotiomycetidae</taxon>
        <taxon>Eurotiales</taxon>
        <taxon>Aspergillaceae</taxon>
        <taxon>Penicillium</taxon>
    </lineage>
</organism>
<dbReference type="EMBL" id="JAPQKO010000006">
    <property type="protein sequence ID" value="KAJ5155238.1"/>
    <property type="molecule type" value="Genomic_DNA"/>
</dbReference>
<dbReference type="OrthoDB" id="3645574at2759"/>
<dbReference type="Proteomes" id="UP001146351">
    <property type="component" value="Unassembled WGS sequence"/>
</dbReference>
<evidence type="ECO:0000313" key="1">
    <source>
        <dbReference type="EMBL" id="KAJ5155238.1"/>
    </source>
</evidence>
<gene>
    <name evidence="1" type="ORF">N7492_008041</name>
</gene>